<dbReference type="AlphaFoldDB" id="X1PST8"/>
<evidence type="ECO:0000256" key="1">
    <source>
        <dbReference type="SAM" id="Phobius"/>
    </source>
</evidence>
<feature type="non-terminal residue" evidence="2">
    <location>
        <position position="1"/>
    </location>
</feature>
<sequence>YIWWKRLPDEEKAEFKAREKKNKHRKRNAGGGGGGGALMFIAYCIYIAMSSNGVNYYAPFSSQPYSYWVYGMFYTLMWMVIIFGIPICIILLIVYLTVWRNKSE</sequence>
<name>X1PST8_9ZZZZ</name>
<dbReference type="EMBL" id="BARV01028438">
    <property type="protein sequence ID" value="GAI33929.1"/>
    <property type="molecule type" value="Genomic_DNA"/>
</dbReference>
<proteinExistence type="predicted"/>
<organism evidence="2">
    <name type="scientific">marine sediment metagenome</name>
    <dbReference type="NCBI Taxonomy" id="412755"/>
    <lineage>
        <taxon>unclassified sequences</taxon>
        <taxon>metagenomes</taxon>
        <taxon>ecological metagenomes</taxon>
    </lineage>
</organism>
<reference evidence="2" key="1">
    <citation type="journal article" date="2014" name="Front. Microbiol.">
        <title>High frequency of phylogenetically diverse reductive dehalogenase-homologous genes in deep subseafloor sedimentary metagenomes.</title>
        <authorList>
            <person name="Kawai M."/>
            <person name="Futagami T."/>
            <person name="Toyoda A."/>
            <person name="Takaki Y."/>
            <person name="Nishi S."/>
            <person name="Hori S."/>
            <person name="Arai W."/>
            <person name="Tsubouchi T."/>
            <person name="Morono Y."/>
            <person name="Uchiyama I."/>
            <person name="Ito T."/>
            <person name="Fujiyama A."/>
            <person name="Inagaki F."/>
            <person name="Takami H."/>
        </authorList>
    </citation>
    <scope>NUCLEOTIDE SEQUENCE</scope>
    <source>
        <strain evidence="2">Expedition CK06-06</strain>
    </source>
</reference>
<protein>
    <submittedName>
        <fullName evidence="2">Uncharacterized protein</fullName>
    </submittedName>
</protein>
<comment type="caution">
    <text evidence="2">The sequence shown here is derived from an EMBL/GenBank/DDBJ whole genome shotgun (WGS) entry which is preliminary data.</text>
</comment>
<feature type="transmembrane region" description="Helical" evidence="1">
    <location>
        <begin position="68"/>
        <end position="98"/>
    </location>
</feature>
<keyword evidence="1" id="KW-0472">Membrane</keyword>
<accession>X1PST8</accession>
<feature type="transmembrane region" description="Helical" evidence="1">
    <location>
        <begin position="28"/>
        <end position="48"/>
    </location>
</feature>
<keyword evidence="1" id="KW-1133">Transmembrane helix</keyword>
<evidence type="ECO:0000313" key="2">
    <source>
        <dbReference type="EMBL" id="GAI33929.1"/>
    </source>
</evidence>
<gene>
    <name evidence="2" type="ORF">S06H3_45529</name>
</gene>
<keyword evidence="1" id="KW-0812">Transmembrane</keyword>